<dbReference type="InterPro" id="IPR002937">
    <property type="entry name" value="Amino_oxidase"/>
</dbReference>
<evidence type="ECO:0000313" key="4">
    <source>
        <dbReference type="Proteomes" id="UP000315440"/>
    </source>
</evidence>
<dbReference type="Gene3D" id="3.90.660.20">
    <property type="entry name" value="Protoporphyrinogen oxidase, mitochondrial, domain 2"/>
    <property type="match status" value="1"/>
</dbReference>
<dbReference type="InterPro" id="IPR036188">
    <property type="entry name" value="FAD/NAD-bd_sf"/>
</dbReference>
<evidence type="ECO:0000256" key="1">
    <source>
        <dbReference type="SAM" id="MobiDB-lite"/>
    </source>
</evidence>
<dbReference type="EMBL" id="SJPQ01000001">
    <property type="protein sequence ID" value="TWT90236.1"/>
    <property type="molecule type" value="Genomic_DNA"/>
</dbReference>
<dbReference type="SUPFAM" id="SSF51905">
    <property type="entry name" value="FAD/NAD(P)-binding domain"/>
    <property type="match status" value="1"/>
</dbReference>
<feature type="compositionally biased region" description="Basic and acidic residues" evidence="1">
    <location>
        <begin position="475"/>
        <end position="487"/>
    </location>
</feature>
<dbReference type="RefSeq" id="WP_146396887.1">
    <property type="nucleotide sequence ID" value="NZ_SJPQ01000001.1"/>
</dbReference>
<dbReference type="OrthoDB" id="9803192at2"/>
<evidence type="ECO:0000313" key="3">
    <source>
        <dbReference type="EMBL" id="TWT90236.1"/>
    </source>
</evidence>
<feature type="domain" description="Amine oxidase" evidence="2">
    <location>
        <begin position="29"/>
        <end position="422"/>
    </location>
</feature>
<dbReference type="Gene3D" id="1.10.3110.10">
    <property type="entry name" value="protoporphyrinogen ix oxidase, domain 3"/>
    <property type="match status" value="1"/>
</dbReference>
<organism evidence="3 4">
    <name type="scientific">Pseudobythopirellula maris</name>
    <dbReference type="NCBI Taxonomy" id="2527991"/>
    <lineage>
        <taxon>Bacteria</taxon>
        <taxon>Pseudomonadati</taxon>
        <taxon>Planctomycetota</taxon>
        <taxon>Planctomycetia</taxon>
        <taxon>Pirellulales</taxon>
        <taxon>Lacipirellulaceae</taxon>
        <taxon>Pseudobythopirellula</taxon>
    </lineage>
</organism>
<protein>
    <recommendedName>
        <fullName evidence="2">Amine oxidase domain-containing protein</fullName>
    </recommendedName>
</protein>
<comment type="caution">
    <text evidence="3">The sequence shown here is derived from an EMBL/GenBank/DDBJ whole genome shotgun (WGS) entry which is preliminary data.</text>
</comment>
<evidence type="ECO:0000259" key="2">
    <source>
        <dbReference type="Pfam" id="PF01593"/>
    </source>
</evidence>
<proteinExistence type="predicted"/>
<dbReference type="AlphaFoldDB" id="A0A5C5ZSM9"/>
<dbReference type="GO" id="GO:0016491">
    <property type="term" value="F:oxidoreductase activity"/>
    <property type="evidence" value="ECO:0007669"/>
    <property type="project" value="InterPro"/>
</dbReference>
<dbReference type="Pfam" id="PF01593">
    <property type="entry name" value="Amino_oxidase"/>
    <property type="match status" value="1"/>
</dbReference>
<dbReference type="Proteomes" id="UP000315440">
    <property type="component" value="Unassembled WGS sequence"/>
</dbReference>
<name>A0A5C5ZSM9_9BACT</name>
<gene>
    <name evidence="3" type="ORF">Mal64_06200</name>
</gene>
<reference evidence="3 4" key="1">
    <citation type="submission" date="2019-02" db="EMBL/GenBank/DDBJ databases">
        <title>Deep-cultivation of Planctomycetes and their phenomic and genomic characterization uncovers novel biology.</title>
        <authorList>
            <person name="Wiegand S."/>
            <person name="Jogler M."/>
            <person name="Boedeker C."/>
            <person name="Pinto D."/>
            <person name="Vollmers J."/>
            <person name="Rivas-Marin E."/>
            <person name="Kohn T."/>
            <person name="Peeters S.H."/>
            <person name="Heuer A."/>
            <person name="Rast P."/>
            <person name="Oberbeckmann S."/>
            <person name="Bunk B."/>
            <person name="Jeske O."/>
            <person name="Meyerdierks A."/>
            <person name="Storesund J.E."/>
            <person name="Kallscheuer N."/>
            <person name="Luecker S."/>
            <person name="Lage O.M."/>
            <person name="Pohl T."/>
            <person name="Merkel B.J."/>
            <person name="Hornburger P."/>
            <person name="Mueller R.-W."/>
            <person name="Bruemmer F."/>
            <person name="Labrenz M."/>
            <person name="Spormann A.M."/>
            <person name="Op Den Camp H."/>
            <person name="Overmann J."/>
            <person name="Amann R."/>
            <person name="Jetten M.S.M."/>
            <person name="Mascher T."/>
            <person name="Medema M.H."/>
            <person name="Devos D.P."/>
            <person name="Kaster A.-K."/>
            <person name="Ovreas L."/>
            <person name="Rohde M."/>
            <person name="Galperin M.Y."/>
            <person name="Jogler C."/>
        </authorList>
    </citation>
    <scope>NUCLEOTIDE SEQUENCE [LARGE SCALE GENOMIC DNA]</scope>
    <source>
        <strain evidence="3 4">Mal64</strain>
    </source>
</reference>
<dbReference type="PANTHER" id="PTHR42923:SF46">
    <property type="entry name" value="AMINE OXIDASE"/>
    <property type="match status" value="1"/>
</dbReference>
<dbReference type="NCBIfam" id="NF005560">
    <property type="entry name" value="PRK07233.1"/>
    <property type="match status" value="1"/>
</dbReference>
<dbReference type="Gene3D" id="3.50.50.60">
    <property type="entry name" value="FAD/NAD(P)-binding domain"/>
    <property type="match status" value="1"/>
</dbReference>
<dbReference type="InterPro" id="IPR050464">
    <property type="entry name" value="Zeta_carotene_desat/Oxidored"/>
</dbReference>
<accession>A0A5C5ZSM9</accession>
<dbReference type="PANTHER" id="PTHR42923">
    <property type="entry name" value="PROTOPORPHYRINOGEN OXIDASE"/>
    <property type="match status" value="1"/>
</dbReference>
<keyword evidence="4" id="KW-1185">Reference proteome</keyword>
<feature type="region of interest" description="Disordered" evidence="1">
    <location>
        <begin position="461"/>
        <end position="487"/>
    </location>
</feature>
<sequence>MSDQPTNPTNPNSAASGDRWAVVGGGMLGLTLALRLAQKGQRVTLLEAAPELGGLASVWKLGPLTWDRHYHVTLLSDSRLRALIEEVGLADQTRWVETKTGFFSGGRMHSMSNTVEFLSFPPLKLIEKFRLGMTIFGASKIRRWEPLEEVSVADWLRKWSGRGAFEKIWLPLLKSKLGDAYQKTSAAFIWAHINRMYAARRSGLKKEMFGYVRGGYANLLDHLAYRLDQLGVDIVCNAPVAEANPTDSGAVRVRYGAEADAAAEFDHVVFTTPSPVVSRSVPALNEDQRARHEGVEYLGIVCASLLLKKPLTEYYVTNITDESPFTAVIEMTTIVDPEELGGRTLVYLPKYAMPGDPVFGLSDDELREEWLAALERMHPHFSRDQVEAFRVSRVKRVMALPTIGYSKRLPAMATGVPGVYAVNSAHILKGNLNVNETIEVAEEAIDGVLKPALDAALDSARGLGRRPNAPNPEAAHADADRELVARS</sequence>